<keyword evidence="3" id="KW-1185">Reference proteome</keyword>
<dbReference type="AlphaFoldDB" id="A0A928VGZ8"/>
<evidence type="ECO:0000313" key="2">
    <source>
        <dbReference type="EMBL" id="MBE9028446.1"/>
    </source>
</evidence>
<proteinExistence type="predicted"/>
<dbReference type="Proteomes" id="UP000625316">
    <property type="component" value="Unassembled WGS sequence"/>
</dbReference>
<dbReference type="EMBL" id="JADEXQ010000003">
    <property type="protein sequence ID" value="MBE9028446.1"/>
    <property type="molecule type" value="Genomic_DNA"/>
</dbReference>
<sequence length="156" mass="17734">MKLLLRILMLPVAGVLLFVGLVLLIYVRAHFEHNRILQVQVESLATEVSHPEPTVILASRAQVTKSRGNGGNCFYFAGQVRRHNGISQVDVIKFYQNQPVELRFIRRGQFDGAIPDNLKLPTRWGLSSEMAQEKLYMVYTWAPNGFEDATFDLRCA</sequence>
<accession>A0A928VGZ8</accession>
<organism evidence="2 3">
    <name type="scientific">Romeriopsis navalis LEGE 11480</name>
    <dbReference type="NCBI Taxonomy" id="2777977"/>
    <lineage>
        <taxon>Bacteria</taxon>
        <taxon>Bacillati</taxon>
        <taxon>Cyanobacteriota</taxon>
        <taxon>Cyanophyceae</taxon>
        <taxon>Leptolyngbyales</taxon>
        <taxon>Leptolyngbyaceae</taxon>
        <taxon>Romeriopsis</taxon>
        <taxon>Romeriopsis navalis</taxon>
    </lineage>
</organism>
<gene>
    <name evidence="2" type="ORF">IQ266_01585</name>
</gene>
<keyword evidence="1" id="KW-0812">Transmembrane</keyword>
<evidence type="ECO:0000313" key="3">
    <source>
        <dbReference type="Proteomes" id="UP000625316"/>
    </source>
</evidence>
<reference evidence="2" key="1">
    <citation type="submission" date="2020-10" db="EMBL/GenBank/DDBJ databases">
        <authorList>
            <person name="Castelo-Branco R."/>
            <person name="Eusebio N."/>
            <person name="Adriana R."/>
            <person name="Vieira A."/>
            <person name="Brugerolle De Fraissinette N."/>
            <person name="Rezende De Castro R."/>
            <person name="Schneider M.P."/>
            <person name="Vasconcelos V."/>
            <person name="Leao P.N."/>
        </authorList>
    </citation>
    <scope>NUCLEOTIDE SEQUENCE</scope>
    <source>
        <strain evidence="2">LEGE 11480</strain>
    </source>
</reference>
<feature type="transmembrane region" description="Helical" evidence="1">
    <location>
        <begin position="7"/>
        <end position="27"/>
    </location>
</feature>
<evidence type="ECO:0000256" key="1">
    <source>
        <dbReference type="SAM" id="Phobius"/>
    </source>
</evidence>
<dbReference type="RefSeq" id="WP_264323268.1">
    <property type="nucleotide sequence ID" value="NZ_JADEXQ010000003.1"/>
</dbReference>
<protein>
    <submittedName>
        <fullName evidence="2">Uncharacterized protein</fullName>
    </submittedName>
</protein>
<keyword evidence="1" id="KW-0472">Membrane</keyword>
<comment type="caution">
    <text evidence="2">The sequence shown here is derived from an EMBL/GenBank/DDBJ whole genome shotgun (WGS) entry which is preliminary data.</text>
</comment>
<keyword evidence="1" id="KW-1133">Transmembrane helix</keyword>
<name>A0A928VGZ8_9CYAN</name>